<evidence type="ECO:0000256" key="2">
    <source>
        <dbReference type="ARBA" id="ARBA00004882"/>
    </source>
</evidence>
<comment type="similarity">
    <text evidence="5 14">In the C-terminal section; belongs to the HTP reductase family.</text>
</comment>
<keyword evidence="11" id="KW-0511">Multifunctional enzyme</keyword>
<evidence type="ECO:0000256" key="7">
    <source>
        <dbReference type="ARBA" id="ARBA00022723"/>
    </source>
</evidence>
<keyword evidence="8 14" id="KW-0862">Zinc</keyword>
<evidence type="ECO:0000256" key="13">
    <source>
        <dbReference type="ARBA" id="ARBA00049886"/>
    </source>
</evidence>
<dbReference type="EC" id="3.5.4.26" evidence="14"/>
<dbReference type="SUPFAM" id="SSF53597">
    <property type="entry name" value="Dihydrofolate reductase-like"/>
    <property type="match status" value="1"/>
</dbReference>
<comment type="function">
    <text evidence="1 14">Converts 2,5-diamino-6-(ribosylamino)-4(3h)-pyrimidinone 5'-phosphate into 5-amino-6-(ribosylamino)-2,4(1h,3h)-pyrimidinedione 5'-phosphate.</text>
</comment>
<keyword evidence="9 14" id="KW-0521">NADP</keyword>
<dbReference type="InterPro" id="IPR002125">
    <property type="entry name" value="CMP_dCMP_dom"/>
</dbReference>
<evidence type="ECO:0000256" key="14">
    <source>
        <dbReference type="PIRNR" id="PIRNR006769"/>
    </source>
</evidence>
<evidence type="ECO:0000256" key="4">
    <source>
        <dbReference type="ARBA" id="ARBA00005259"/>
    </source>
</evidence>
<keyword evidence="14 16" id="KW-0378">Hydrolase</keyword>
<evidence type="ECO:0000256" key="6">
    <source>
        <dbReference type="ARBA" id="ARBA00022619"/>
    </source>
</evidence>
<comment type="cofactor">
    <cofactor evidence="14">
        <name>Zn(2+)</name>
        <dbReference type="ChEBI" id="CHEBI:29105"/>
    </cofactor>
    <text evidence="14">Binds 1 zinc ion.</text>
</comment>
<protein>
    <recommendedName>
        <fullName evidence="14">Riboflavin biosynthesis protein RibD</fullName>
    </recommendedName>
    <domain>
        <recommendedName>
            <fullName evidence="14">Diaminohydroxyphosphoribosylaminopyrimidine deaminase</fullName>
            <shortName evidence="14">DRAP deaminase</shortName>
            <ecNumber evidence="14">3.5.4.26</ecNumber>
        </recommendedName>
        <alternativeName>
            <fullName evidence="14">Riboflavin-specific deaminase</fullName>
        </alternativeName>
    </domain>
    <domain>
        <recommendedName>
            <fullName evidence="14">5-amino-6-(5-phosphoribosylamino)uracil reductase</fullName>
            <ecNumber evidence="14">1.1.1.193</ecNumber>
        </recommendedName>
        <alternativeName>
            <fullName evidence="14">HTP reductase</fullName>
        </alternativeName>
    </domain>
</protein>
<dbReference type="PIRSF" id="PIRSF006769">
    <property type="entry name" value="RibD"/>
    <property type="match status" value="1"/>
</dbReference>
<accession>A0ABS7ZEW9</accession>
<evidence type="ECO:0000256" key="9">
    <source>
        <dbReference type="ARBA" id="ARBA00022857"/>
    </source>
</evidence>
<dbReference type="RefSeq" id="WP_225565343.1">
    <property type="nucleotide sequence ID" value="NZ_JAIXCQ010000005.1"/>
</dbReference>
<name>A0ABS7ZEW9_9MICO</name>
<dbReference type="Proteomes" id="UP001319870">
    <property type="component" value="Unassembled WGS sequence"/>
</dbReference>
<feature type="domain" description="CMP/dCMP-type deaminase" evidence="15">
    <location>
        <begin position="1"/>
        <end position="117"/>
    </location>
</feature>
<dbReference type="NCBIfam" id="TIGR00326">
    <property type="entry name" value="eubact_ribD"/>
    <property type="match status" value="1"/>
</dbReference>
<dbReference type="Gene3D" id="3.40.140.10">
    <property type="entry name" value="Cytidine Deaminase, domain 2"/>
    <property type="match status" value="1"/>
</dbReference>
<comment type="catalytic activity">
    <reaction evidence="13 14">
        <text>2,5-diamino-6-hydroxy-4-(5-phosphoribosylamino)-pyrimidine + H2O + H(+) = 5-amino-6-(5-phospho-D-ribosylamino)uracil + NH4(+)</text>
        <dbReference type="Rhea" id="RHEA:21868"/>
        <dbReference type="ChEBI" id="CHEBI:15377"/>
        <dbReference type="ChEBI" id="CHEBI:15378"/>
        <dbReference type="ChEBI" id="CHEBI:28938"/>
        <dbReference type="ChEBI" id="CHEBI:58453"/>
        <dbReference type="ChEBI" id="CHEBI:58614"/>
        <dbReference type="EC" id="3.5.4.26"/>
    </reaction>
</comment>
<organism evidence="16 17">
    <name type="scientific">Isoptericola luteus</name>
    <dbReference type="NCBI Taxonomy" id="2879484"/>
    <lineage>
        <taxon>Bacteria</taxon>
        <taxon>Bacillati</taxon>
        <taxon>Actinomycetota</taxon>
        <taxon>Actinomycetes</taxon>
        <taxon>Micrococcales</taxon>
        <taxon>Promicromonosporaceae</taxon>
        <taxon>Isoptericola</taxon>
    </lineage>
</organism>
<comment type="pathway">
    <text evidence="3 14">Cofactor biosynthesis; riboflavin biosynthesis; 5-amino-6-(D-ribitylamino)uracil from GTP: step 3/4.</text>
</comment>
<evidence type="ECO:0000256" key="12">
    <source>
        <dbReference type="ARBA" id="ARBA00049861"/>
    </source>
</evidence>
<keyword evidence="17" id="KW-1185">Reference proteome</keyword>
<dbReference type="InterPro" id="IPR004794">
    <property type="entry name" value="Eubact_RibD"/>
</dbReference>
<dbReference type="CDD" id="cd01284">
    <property type="entry name" value="Riboflavin_deaminase-reductase"/>
    <property type="match status" value="1"/>
</dbReference>
<dbReference type="Pfam" id="PF01872">
    <property type="entry name" value="RibD_C"/>
    <property type="match status" value="1"/>
</dbReference>
<comment type="similarity">
    <text evidence="4 14">In the N-terminal section; belongs to the cytidine and deoxycytidylate deaminase family.</text>
</comment>
<comment type="caution">
    <text evidence="16">The sequence shown here is derived from an EMBL/GenBank/DDBJ whole genome shotgun (WGS) entry which is preliminary data.</text>
</comment>
<dbReference type="SUPFAM" id="SSF53927">
    <property type="entry name" value="Cytidine deaminase-like"/>
    <property type="match status" value="1"/>
</dbReference>
<dbReference type="InterPro" id="IPR050765">
    <property type="entry name" value="Riboflavin_Biosynth_HTPR"/>
</dbReference>
<keyword evidence="6 14" id="KW-0686">Riboflavin biosynthesis</keyword>
<dbReference type="PANTHER" id="PTHR38011:SF7">
    <property type="entry name" value="2,5-DIAMINO-6-RIBOSYLAMINO-4(3H)-PYRIMIDINONE 5'-PHOSPHATE REDUCTASE"/>
    <property type="match status" value="1"/>
</dbReference>
<evidence type="ECO:0000256" key="11">
    <source>
        <dbReference type="ARBA" id="ARBA00023268"/>
    </source>
</evidence>
<dbReference type="PROSITE" id="PS51747">
    <property type="entry name" value="CYT_DCMP_DEAMINASES_2"/>
    <property type="match status" value="1"/>
</dbReference>
<evidence type="ECO:0000259" key="15">
    <source>
        <dbReference type="PROSITE" id="PS51747"/>
    </source>
</evidence>
<evidence type="ECO:0000313" key="16">
    <source>
        <dbReference type="EMBL" id="MCA5893590.1"/>
    </source>
</evidence>
<dbReference type="EC" id="1.1.1.193" evidence="14"/>
<reference evidence="16 17" key="1">
    <citation type="submission" date="2021-09" db="EMBL/GenBank/DDBJ databases">
        <title>Isoptericola luteus sp. nov., a novel bacterium isolated from Harbin, the capital city of Heilongjiang province.</title>
        <authorList>
            <person name="Li J."/>
        </authorList>
    </citation>
    <scope>NUCLEOTIDE SEQUENCE [LARGE SCALE GENOMIC DNA]</scope>
    <source>
        <strain evidence="16 17">NEAU-Y5</strain>
    </source>
</reference>
<keyword evidence="7 14" id="KW-0479">Metal-binding</keyword>
<evidence type="ECO:0000256" key="5">
    <source>
        <dbReference type="ARBA" id="ARBA00007417"/>
    </source>
</evidence>
<sequence>MTEHEAMRRALELAALWPGGGPNPRVGCVLLAPDGAVLAEGHHRGAGTTHAEVDALQRAVAAHGAGAARGATAVVTLEPCNHHGRTGPCVEALLDAGVTRVVYGQQDPNPSAAGGSARLRAAGVDVVGGMLAAEARSLNPTWTRAVGLGRPVVTWKLAGSLDGRSAAADGTSRWISGRSARTDAHRLRAAVDAVMVGTGTVAVDDPDLTVRHVPLDGPPPERVVVGLRDLPAASRLARAAAQGERVHHVRTHDPHAALEALWYLEHRHVLLEGGPTLAAAFWRAGLVDEVVAYVAPVLLGLGTPAVGDLGIGTVADAARLDLLDVTVLPVAEQGGVQDPTDTTTVRLTLRPRKES</sequence>
<evidence type="ECO:0000313" key="17">
    <source>
        <dbReference type="Proteomes" id="UP001319870"/>
    </source>
</evidence>
<dbReference type="PROSITE" id="PS00903">
    <property type="entry name" value="CYT_DCMP_DEAMINASES_1"/>
    <property type="match status" value="1"/>
</dbReference>
<evidence type="ECO:0000256" key="3">
    <source>
        <dbReference type="ARBA" id="ARBA00004910"/>
    </source>
</evidence>
<comment type="catalytic activity">
    <reaction evidence="12 14">
        <text>5-amino-6-(5-phospho-D-ribitylamino)uracil + NADP(+) = 5-amino-6-(5-phospho-D-ribosylamino)uracil + NADPH + H(+)</text>
        <dbReference type="Rhea" id="RHEA:17845"/>
        <dbReference type="ChEBI" id="CHEBI:15378"/>
        <dbReference type="ChEBI" id="CHEBI:57783"/>
        <dbReference type="ChEBI" id="CHEBI:58349"/>
        <dbReference type="ChEBI" id="CHEBI:58421"/>
        <dbReference type="ChEBI" id="CHEBI:58453"/>
        <dbReference type="EC" id="1.1.1.193"/>
    </reaction>
</comment>
<dbReference type="InterPro" id="IPR024072">
    <property type="entry name" value="DHFR-like_dom_sf"/>
</dbReference>
<gene>
    <name evidence="16" type="primary">ribD</name>
    <name evidence="16" type="ORF">LEP48_09525</name>
</gene>
<dbReference type="GO" id="GO:0008835">
    <property type="term" value="F:diaminohydroxyphosphoribosylaminopyrimidine deaminase activity"/>
    <property type="evidence" value="ECO:0007669"/>
    <property type="project" value="UniProtKB-EC"/>
</dbReference>
<dbReference type="Pfam" id="PF00383">
    <property type="entry name" value="dCMP_cyt_deam_1"/>
    <property type="match status" value="1"/>
</dbReference>
<dbReference type="GO" id="GO:0008703">
    <property type="term" value="F:5-amino-6-(5-phosphoribosylamino)uracil reductase activity"/>
    <property type="evidence" value="ECO:0007669"/>
    <property type="project" value="UniProtKB-EC"/>
</dbReference>
<comment type="pathway">
    <text evidence="2 14">Cofactor biosynthesis; riboflavin biosynthesis; 5-amino-6-(D-ribitylamino)uracil from GTP: step 2/4.</text>
</comment>
<keyword evidence="10 14" id="KW-0560">Oxidoreductase</keyword>
<evidence type="ECO:0000256" key="8">
    <source>
        <dbReference type="ARBA" id="ARBA00022833"/>
    </source>
</evidence>
<dbReference type="InterPro" id="IPR016192">
    <property type="entry name" value="APOBEC/CMP_deaminase_Zn-bd"/>
</dbReference>
<dbReference type="EMBL" id="JAIXCQ010000005">
    <property type="protein sequence ID" value="MCA5893590.1"/>
    <property type="molecule type" value="Genomic_DNA"/>
</dbReference>
<dbReference type="InterPro" id="IPR002734">
    <property type="entry name" value="RibDG_C"/>
</dbReference>
<dbReference type="Gene3D" id="3.40.430.10">
    <property type="entry name" value="Dihydrofolate Reductase, subunit A"/>
    <property type="match status" value="1"/>
</dbReference>
<evidence type="ECO:0000256" key="10">
    <source>
        <dbReference type="ARBA" id="ARBA00023002"/>
    </source>
</evidence>
<proteinExistence type="inferred from homology"/>
<dbReference type="PANTHER" id="PTHR38011">
    <property type="entry name" value="DIHYDROFOLATE REDUCTASE FAMILY PROTEIN (AFU_ORTHOLOGUE AFUA_8G06820)"/>
    <property type="match status" value="1"/>
</dbReference>
<evidence type="ECO:0000256" key="1">
    <source>
        <dbReference type="ARBA" id="ARBA00002151"/>
    </source>
</evidence>
<dbReference type="InterPro" id="IPR016193">
    <property type="entry name" value="Cytidine_deaminase-like"/>
</dbReference>